<accession>A0A2H1BVU1</accession>
<name>A0A2H1BVU1_FASHE</name>
<evidence type="ECO:0000313" key="2">
    <source>
        <dbReference type="Proteomes" id="UP000230066"/>
    </source>
</evidence>
<dbReference type="Proteomes" id="UP000230066">
    <property type="component" value="Unassembled WGS sequence"/>
</dbReference>
<proteinExistence type="predicted"/>
<keyword evidence="2" id="KW-1185">Reference proteome</keyword>
<sequence>MPGFCEPLPQTMKGLETTFGYISLGDTLQQLSDPSFVYTDNPQLLNNFWSLPSTGTKRNGPRFGSYSSANVGVNTKKYSIGNYWSLVTKLKNVKLFGTPPSIKRNGFVEQNNFTYKPYKKSYNEQHTWLQRNPEKLEQELFGRPKSGLNFQLFDSTPVTQSDLNWTSVKSITLFTNVELHRTI</sequence>
<gene>
    <name evidence="1" type="ORF">D915_009218</name>
</gene>
<protein>
    <submittedName>
        <fullName evidence="1">Uncharacterized protein</fullName>
    </submittedName>
</protein>
<dbReference type="AlphaFoldDB" id="A0A2H1BVU1"/>
<dbReference type="EMBL" id="JXXN02005549">
    <property type="protein sequence ID" value="THD19828.1"/>
    <property type="molecule type" value="Genomic_DNA"/>
</dbReference>
<reference evidence="1" key="1">
    <citation type="submission" date="2019-03" db="EMBL/GenBank/DDBJ databases">
        <title>Improved annotation for the trematode Fasciola hepatica.</title>
        <authorList>
            <person name="Choi Y.-J."/>
            <person name="Martin J."/>
            <person name="Mitreva M."/>
        </authorList>
    </citation>
    <scope>NUCLEOTIDE SEQUENCE [LARGE SCALE GENOMIC DNA]</scope>
</reference>
<comment type="caution">
    <text evidence="1">The sequence shown here is derived from an EMBL/GenBank/DDBJ whole genome shotgun (WGS) entry which is preliminary data.</text>
</comment>
<organism evidence="1 2">
    <name type="scientific">Fasciola hepatica</name>
    <name type="common">Liver fluke</name>
    <dbReference type="NCBI Taxonomy" id="6192"/>
    <lineage>
        <taxon>Eukaryota</taxon>
        <taxon>Metazoa</taxon>
        <taxon>Spiralia</taxon>
        <taxon>Lophotrochozoa</taxon>
        <taxon>Platyhelminthes</taxon>
        <taxon>Trematoda</taxon>
        <taxon>Digenea</taxon>
        <taxon>Plagiorchiida</taxon>
        <taxon>Echinostomata</taxon>
        <taxon>Echinostomatoidea</taxon>
        <taxon>Fasciolidae</taxon>
        <taxon>Fasciola</taxon>
    </lineage>
</organism>
<evidence type="ECO:0000313" key="1">
    <source>
        <dbReference type="EMBL" id="THD19828.1"/>
    </source>
</evidence>